<feature type="domain" description="Synaptonemal complex protein 2 armadillo-repeat-like" evidence="6">
    <location>
        <begin position="6"/>
        <end position="71"/>
    </location>
</feature>
<feature type="domain" description="Synaptonemal complex protein 2 Spt16M-like" evidence="7">
    <location>
        <begin position="246"/>
        <end position="353"/>
    </location>
</feature>
<dbReference type="InterPro" id="IPR024835">
    <property type="entry name" value="SYCP2-like"/>
</dbReference>
<dbReference type="GO" id="GO:0005634">
    <property type="term" value="C:nucleus"/>
    <property type="evidence" value="ECO:0007669"/>
    <property type="project" value="UniProtKB-SubCell"/>
</dbReference>
<dbReference type="AlphaFoldDB" id="A0AAD8G571"/>
<dbReference type="Proteomes" id="UP001230051">
    <property type="component" value="Unassembled WGS sequence"/>
</dbReference>
<dbReference type="Pfam" id="PF18581">
    <property type="entry name" value="SYCP2_ARLD"/>
    <property type="match status" value="2"/>
</dbReference>
<feature type="domain" description="Synaptonemal complex protein 2 armadillo-repeat-like" evidence="6">
    <location>
        <begin position="74"/>
        <end position="154"/>
    </location>
</feature>
<evidence type="ECO:0000256" key="2">
    <source>
        <dbReference type="ARBA" id="ARBA00004286"/>
    </source>
</evidence>
<reference evidence="8" key="1">
    <citation type="submission" date="2022-02" db="EMBL/GenBank/DDBJ databases">
        <title>Atlantic sturgeon de novo genome assembly.</title>
        <authorList>
            <person name="Stock M."/>
            <person name="Klopp C."/>
            <person name="Guiguen Y."/>
            <person name="Cabau C."/>
            <person name="Parinello H."/>
            <person name="Santidrian Yebra-Pimentel E."/>
            <person name="Kuhl H."/>
            <person name="Dirks R.P."/>
            <person name="Guessner J."/>
            <person name="Wuertz S."/>
            <person name="Du K."/>
            <person name="Schartl M."/>
        </authorList>
    </citation>
    <scope>NUCLEOTIDE SEQUENCE</scope>
    <source>
        <strain evidence="8">STURGEONOMICS-FGT-2020</strain>
        <tissue evidence="8">Whole blood</tissue>
    </source>
</reference>
<evidence type="ECO:0000259" key="6">
    <source>
        <dbReference type="Pfam" id="PF18581"/>
    </source>
</evidence>
<keyword evidence="4" id="KW-0158">Chromosome</keyword>
<comment type="caution">
    <text evidence="8">The sequence shown here is derived from an EMBL/GenBank/DDBJ whole genome shotgun (WGS) entry which is preliminary data.</text>
</comment>
<dbReference type="EMBL" id="JAGXEW010000012">
    <property type="protein sequence ID" value="KAK1165466.1"/>
    <property type="molecule type" value="Genomic_DNA"/>
</dbReference>
<evidence type="ECO:0000313" key="9">
    <source>
        <dbReference type="Proteomes" id="UP001230051"/>
    </source>
</evidence>
<evidence type="ECO:0000256" key="1">
    <source>
        <dbReference type="ARBA" id="ARBA00004123"/>
    </source>
</evidence>
<comment type="subcellular location">
    <subcellularLocation>
        <location evidence="2">Chromosome</location>
    </subcellularLocation>
    <subcellularLocation>
        <location evidence="1">Nucleus</location>
    </subcellularLocation>
</comment>
<dbReference type="PANTHER" id="PTHR15607">
    <property type="entry name" value="SYNAPTONEMAL COMPLEX PROTEIN-RELATED"/>
    <property type="match status" value="1"/>
</dbReference>
<dbReference type="Pfam" id="PF18584">
    <property type="entry name" value="SYCP2_SLD"/>
    <property type="match status" value="1"/>
</dbReference>
<keyword evidence="9" id="KW-1185">Reference proteome</keyword>
<dbReference type="InterPro" id="IPR041322">
    <property type="entry name" value="SYCP2_ARLD"/>
</dbReference>
<accession>A0AAD8G571</accession>
<sequence>MVNLESLEEAVSSNNIQNIVEVLQEEWSSKTILNRLDKLANKELDKNDFRNVALLLKGIQCFCMNEFKSALSLATDFLKCEELKSNKALLLLIEEFYNAALELCKNDNEAKSQIQDTFLQRLGYMVVDTGILFVLRLEAIRTINSILDTASKEDRKKIKLSEEHSMILLDFARLVLEAGDYEMQVAISEALCRLTLKKSREELVYRWFENEDFANSFKAINDREFETDCRKFLNQVNESLGDDRRVYTFPCKQAFLEARELSMPKDENLEKFWIDFNLGSSSISFFINDPEGVLWDSINIAKEAVSVYRLEETDEQNILTVYLAKPISGSNKEGSMVKIYFDSLYDIQIVKKLFGEEKQMASWFFITGPFFK</sequence>
<organism evidence="8 9">
    <name type="scientific">Acipenser oxyrinchus oxyrinchus</name>
    <dbReference type="NCBI Taxonomy" id="40147"/>
    <lineage>
        <taxon>Eukaryota</taxon>
        <taxon>Metazoa</taxon>
        <taxon>Chordata</taxon>
        <taxon>Craniata</taxon>
        <taxon>Vertebrata</taxon>
        <taxon>Euteleostomi</taxon>
        <taxon>Actinopterygii</taxon>
        <taxon>Chondrostei</taxon>
        <taxon>Acipenseriformes</taxon>
        <taxon>Acipenseridae</taxon>
        <taxon>Acipenser</taxon>
    </lineage>
</organism>
<protein>
    <submittedName>
        <fullName evidence="8">Synaptonemal complex protein 2-like</fullName>
    </submittedName>
</protein>
<dbReference type="InterPro" id="IPR040560">
    <property type="entry name" value="SYCP2_SLD"/>
</dbReference>
<evidence type="ECO:0000313" key="8">
    <source>
        <dbReference type="EMBL" id="KAK1165466.1"/>
    </source>
</evidence>
<dbReference type="GO" id="GO:0005694">
    <property type="term" value="C:chromosome"/>
    <property type="evidence" value="ECO:0007669"/>
    <property type="project" value="UniProtKB-SubCell"/>
</dbReference>
<gene>
    <name evidence="8" type="primary">sycp2l</name>
    <name evidence="8" type="ORF">AOXY_G14008</name>
</gene>
<evidence type="ECO:0000259" key="7">
    <source>
        <dbReference type="Pfam" id="PF18584"/>
    </source>
</evidence>
<evidence type="ECO:0000256" key="3">
    <source>
        <dbReference type="ARBA" id="ARBA00007960"/>
    </source>
</evidence>
<evidence type="ECO:0000256" key="5">
    <source>
        <dbReference type="ARBA" id="ARBA00023242"/>
    </source>
</evidence>
<keyword evidence="5" id="KW-0539">Nucleus</keyword>
<proteinExistence type="inferred from homology"/>
<evidence type="ECO:0000256" key="4">
    <source>
        <dbReference type="ARBA" id="ARBA00022454"/>
    </source>
</evidence>
<dbReference type="PANTHER" id="PTHR15607:SF18">
    <property type="entry name" value="SYNAPTONEMAL COMPLEX PROTEIN 2-LIKE ISOFORM X1"/>
    <property type="match status" value="1"/>
</dbReference>
<name>A0AAD8G571_ACIOX</name>
<comment type="similarity">
    <text evidence="3">Belongs to the SYCP2 family.</text>
</comment>